<comment type="caution">
    <text evidence="2">The sequence shown here is derived from an EMBL/GenBank/DDBJ whole genome shotgun (WGS) entry which is preliminary data.</text>
</comment>
<organism evidence="2 3">
    <name type="scientific">Hydnum rufescens UP504</name>
    <dbReference type="NCBI Taxonomy" id="1448309"/>
    <lineage>
        <taxon>Eukaryota</taxon>
        <taxon>Fungi</taxon>
        <taxon>Dikarya</taxon>
        <taxon>Basidiomycota</taxon>
        <taxon>Agaricomycotina</taxon>
        <taxon>Agaricomycetes</taxon>
        <taxon>Cantharellales</taxon>
        <taxon>Hydnaceae</taxon>
        <taxon>Hydnum</taxon>
    </lineage>
</organism>
<protein>
    <recommendedName>
        <fullName evidence="1">Fungal-type protein kinase domain-containing protein</fullName>
    </recommendedName>
</protein>
<sequence>MRLYYSTVGKPLYNCETPYELIECILHAIIGHFNVLRKSNTLHREYLPTRCRGSLIDGDLVKRISDRKAPEGFYALSVDIESTAKELIERDPVDLLSPFPSMIKPLSSCLALFPPNCTASFSLGNPLITQHHSISIRGHPTPLVHGEAWRRFLEVPSAI</sequence>
<dbReference type="EMBL" id="MU129094">
    <property type="protein sequence ID" value="KAF9506916.1"/>
    <property type="molecule type" value="Genomic_DNA"/>
</dbReference>
<evidence type="ECO:0000313" key="3">
    <source>
        <dbReference type="Proteomes" id="UP000886523"/>
    </source>
</evidence>
<feature type="domain" description="Fungal-type protein kinase" evidence="1">
    <location>
        <begin position="2"/>
        <end position="44"/>
    </location>
</feature>
<dbReference type="InterPro" id="IPR040976">
    <property type="entry name" value="Pkinase_fungal"/>
</dbReference>
<name>A0A9P6DLH2_9AGAM</name>
<dbReference type="Proteomes" id="UP000886523">
    <property type="component" value="Unassembled WGS sequence"/>
</dbReference>
<evidence type="ECO:0000259" key="1">
    <source>
        <dbReference type="Pfam" id="PF17667"/>
    </source>
</evidence>
<dbReference type="Pfam" id="PF17667">
    <property type="entry name" value="Pkinase_fungal"/>
    <property type="match status" value="1"/>
</dbReference>
<evidence type="ECO:0000313" key="2">
    <source>
        <dbReference type="EMBL" id="KAF9506916.1"/>
    </source>
</evidence>
<dbReference type="OrthoDB" id="5584477at2759"/>
<keyword evidence="3" id="KW-1185">Reference proteome</keyword>
<proteinExistence type="predicted"/>
<dbReference type="AlphaFoldDB" id="A0A9P6DLH2"/>
<reference evidence="2" key="1">
    <citation type="journal article" date="2020" name="Nat. Commun.">
        <title>Large-scale genome sequencing of mycorrhizal fungi provides insights into the early evolution of symbiotic traits.</title>
        <authorList>
            <person name="Miyauchi S."/>
            <person name="Kiss E."/>
            <person name="Kuo A."/>
            <person name="Drula E."/>
            <person name="Kohler A."/>
            <person name="Sanchez-Garcia M."/>
            <person name="Morin E."/>
            <person name="Andreopoulos B."/>
            <person name="Barry K.W."/>
            <person name="Bonito G."/>
            <person name="Buee M."/>
            <person name="Carver A."/>
            <person name="Chen C."/>
            <person name="Cichocki N."/>
            <person name="Clum A."/>
            <person name="Culley D."/>
            <person name="Crous P.W."/>
            <person name="Fauchery L."/>
            <person name="Girlanda M."/>
            <person name="Hayes R.D."/>
            <person name="Keri Z."/>
            <person name="LaButti K."/>
            <person name="Lipzen A."/>
            <person name="Lombard V."/>
            <person name="Magnuson J."/>
            <person name="Maillard F."/>
            <person name="Murat C."/>
            <person name="Nolan M."/>
            <person name="Ohm R.A."/>
            <person name="Pangilinan J."/>
            <person name="Pereira M.F."/>
            <person name="Perotto S."/>
            <person name="Peter M."/>
            <person name="Pfister S."/>
            <person name="Riley R."/>
            <person name="Sitrit Y."/>
            <person name="Stielow J.B."/>
            <person name="Szollosi G."/>
            <person name="Zifcakova L."/>
            <person name="Stursova M."/>
            <person name="Spatafora J.W."/>
            <person name="Tedersoo L."/>
            <person name="Vaario L.M."/>
            <person name="Yamada A."/>
            <person name="Yan M."/>
            <person name="Wang P."/>
            <person name="Xu J."/>
            <person name="Bruns T."/>
            <person name="Baldrian P."/>
            <person name="Vilgalys R."/>
            <person name="Dunand C."/>
            <person name="Henrissat B."/>
            <person name="Grigoriev I.V."/>
            <person name="Hibbett D."/>
            <person name="Nagy L.G."/>
            <person name="Martin F.M."/>
        </authorList>
    </citation>
    <scope>NUCLEOTIDE SEQUENCE</scope>
    <source>
        <strain evidence="2">UP504</strain>
    </source>
</reference>
<accession>A0A9P6DLH2</accession>
<gene>
    <name evidence="2" type="ORF">BS47DRAFT_364425</name>
</gene>